<feature type="compositionally biased region" description="Basic and acidic residues" evidence="2">
    <location>
        <begin position="41"/>
        <end position="66"/>
    </location>
</feature>
<dbReference type="PROSITE" id="PS51257">
    <property type="entry name" value="PROKAR_LIPOPROTEIN"/>
    <property type="match status" value="1"/>
</dbReference>
<accession>A0A1W6WUL5</accession>
<evidence type="ECO:0008006" key="6">
    <source>
        <dbReference type="Google" id="ProtNLM"/>
    </source>
</evidence>
<feature type="chain" id="PRO_5043151649" description="SmpA / OmlA family protein" evidence="3">
    <location>
        <begin position="23"/>
        <end position="256"/>
    </location>
</feature>
<reference evidence="4 5" key="1">
    <citation type="submission" date="2017-04" db="EMBL/GenBank/DDBJ databases">
        <title>Complete Genome Sequence of Bacillus thuringiensis type Strain ATCC 10792.</title>
        <authorList>
            <person name="Oh D.-H."/>
            <person name="Park B.-J."/>
            <person name="Shuai W."/>
            <person name="Chelliah R."/>
        </authorList>
    </citation>
    <scope>NUCLEOTIDE SEQUENCE [LARGE SCALE GENOMIC DNA]</scope>
    <source>
        <strain evidence="4 5">ATCC 10792</strain>
    </source>
</reference>
<dbReference type="GeneID" id="67469351"/>
<dbReference type="RefSeq" id="WP_000834607.1">
    <property type="nucleotide sequence ID" value="NZ_CP021061.1"/>
</dbReference>
<dbReference type="EMBL" id="CP021061">
    <property type="protein sequence ID" value="ARP60285.1"/>
    <property type="molecule type" value="Genomic_DNA"/>
</dbReference>
<evidence type="ECO:0000256" key="2">
    <source>
        <dbReference type="SAM" id="MobiDB-lite"/>
    </source>
</evidence>
<evidence type="ECO:0000313" key="5">
    <source>
        <dbReference type="Proteomes" id="UP000194143"/>
    </source>
</evidence>
<proteinExistence type="predicted"/>
<dbReference type="Gene3D" id="3.30.1450.10">
    <property type="match status" value="1"/>
</dbReference>
<evidence type="ECO:0000313" key="4">
    <source>
        <dbReference type="EMBL" id="ARP60285.1"/>
    </source>
</evidence>
<feature type="signal peptide" evidence="3">
    <location>
        <begin position="1"/>
        <end position="22"/>
    </location>
</feature>
<keyword evidence="1 3" id="KW-0732">Signal</keyword>
<feature type="region of interest" description="Disordered" evidence="2">
    <location>
        <begin position="41"/>
        <end position="77"/>
    </location>
</feature>
<evidence type="ECO:0000256" key="3">
    <source>
        <dbReference type="SAM" id="SignalP"/>
    </source>
</evidence>
<sequence>MKSFKRVLIVGMALTTVSILGACSSDTDVLTKVGAKQPAKAEGDVLKDQKKTPMTTSKRESIKNEDASSSQKRYISHDESQKIEEGMTYTDILNTIDYGGENIKHYNNNEKRVFYTEKDTDGTYEIMVELNTYGYVVNIERTAIKDTDKDKGKENRVSTKRIEEPVKEYEEKNDRVPWYKDVNNNSAAVSYNQYLKIKKGMPANQVKATIGQPHVIEKYKSYSVYDYTGYGGEGSLRVIFEPNGTVTDVVEDGLPR</sequence>
<dbReference type="InterPro" id="IPR037873">
    <property type="entry name" value="BamE-like"/>
</dbReference>
<organism evidence="4 5">
    <name type="scientific">Bacillus thuringiensis</name>
    <dbReference type="NCBI Taxonomy" id="1428"/>
    <lineage>
        <taxon>Bacteria</taxon>
        <taxon>Bacillati</taxon>
        <taxon>Bacillota</taxon>
        <taxon>Bacilli</taxon>
        <taxon>Bacillales</taxon>
        <taxon>Bacillaceae</taxon>
        <taxon>Bacillus</taxon>
        <taxon>Bacillus cereus group</taxon>
    </lineage>
</organism>
<name>A0A1W6WUL5_BACTU</name>
<protein>
    <recommendedName>
        <fullName evidence="6">SmpA / OmlA family protein</fullName>
    </recommendedName>
</protein>
<keyword evidence="5" id="KW-1185">Reference proteome</keyword>
<dbReference type="Proteomes" id="UP000194143">
    <property type="component" value="Chromosome"/>
</dbReference>
<evidence type="ECO:0000256" key="1">
    <source>
        <dbReference type="ARBA" id="ARBA00022729"/>
    </source>
</evidence>
<dbReference type="AlphaFoldDB" id="A0A1W6WUL5"/>
<gene>
    <name evidence="4" type="ORF">CAB88_25765</name>
</gene>